<keyword evidence="9" id="KW-1185">Reference proteome</keyword>
<dbReference type="OrthoDB" id="3547948at2759"/>
<dbReference type="HOGENOM" id="CLU_2020851_0_0_1"/>
<dbReference type="CDD" id="cd00067">
    <property type="entry name" value="GAL4"/>
    <property type="match status" value="1"/>
</dbReference>
<dbReference type="PROSITE" id="PS50048">
    <property type="entry name" value="ZN2_CY6_FUNGAL_2"/>
    <property type="match status" value="1"/>
</dbReference>
<dbReference type="InParanoid" id="A0A0C3GQD6"/>
<proteinExistence type="predicted"/>
<accession>A0A0C3GQD6</accession>
<evidence type="ECO:0000256" key="5">
    <source>
        <dbReference type="ARBA" id="ARBA00023163"/>
    </source>
</evidence>
<dbReference type="InterPro" id="IPR001138">
    <property type="entry name" value="Zn2Cys6_DnaBD"/>
</dbReference>
<evidence type="ECO:0000256" key="3">
    <source>
        <dbReference type="ARBA" id="ARBA00023015"/>
    </source>
</evidence>
<keyword evidence="4" id="KW-0238">DNA-binding</keyword>
<dbReference type="SMART" id="SM00066">
    <property type="entry name" value="GAL4"/>
    <property type="match status" value="1"/>
</dbReference>
<evidence type="ECO:0000256" key="6">
    <source>
        <dbReference type="ARBA" id="ARBA00023242"/>
    </source>
</evidence>
<dbReference type="PANTHER" id="PTHR36206:SF12">
    <property type="entry name" value="ASPERCRYPTIN BIOSYNTHESIS CLUSTER-SPECIFIC TRANSCRIPTION REGULATOR ATNN-RELATED"/>
    <property type="match status" value="1"/>
</dbReference>
<dbReference type="Pfam" id="PF00172">
    <property type="entry name" value="Zn_clus"/>
    <property type="match status" value="1"/>
</dbReference>
<keyword evidence="6" id="KW-0539">Nucleus</keyword>
<evidence type="ECO:0000313" key="8">
    <source>
        <dbReference type="EMBL" id="KIM98245.1"/>
    </source>
</evidence>
<reference evidence="8 9" key="1">
    <citation type="submission" date="2014-04" db="EMBL/GenBank/DDBJ databases">
        <authorList>
            <consortium name="DOE Joint Genome Institute"/>
            <person name="Kuo A."/>
            <person name="Martino E."/>
            <person name="Perotto S."/>
            <person name="Kohler A."/>
            <person name="Nagy L.G."/>
            <person name="Floudas D."/>
            <person name="Copeland A."/>
            <person name="Barry K.W."/>
            <person name="Cichocki N."/>
            <person name="Veneault-Fourrey C."/>
            <person name="LaButti K."/>
            <person name="Lindquist E.A."/>
            <person name="Lipzen A."/>
            <person name="Lundell T."/>
            <person name="Morin E."/>
            <person name="Murat C."/>
            <person name="Sun H."/>
            <person name="Tunlid A."/>
            <person name="Henrissat B."/>
            <person name="Grigoriev I.V."/>
            <person name="Hibbett D.S."/>
            <person name="Martin F."/>
            <person name="Nordberg H.P."/>
            <person name="Cantor M.N."/>
            <person name="Hua S.X."/>
        </authorList>
    </citation>
    <scope>NUCLEOTIDE SEQUENCE [LARGE SCALE GENOMIC DNA]</scope>
    <source>
        <strain evidence="8 9">Zn</strain>
    </source>
</reference>
<dbReference type="GO" id="GO:0000981">
    <property type="term" value="F:DNA-binding transcription factor activity, RNA polymerase II-specific"/>
    <property type="evidence" value="ECO:0007669"/>
    <property type="project" value="InterPro"/>
</dbReference>
<dbReference type="InterPro" id="IPR052360">
    <property type="entry name" value="Transcr_Regulatory_Proteins"/>
</dbReference>
<evidence type="ECO:0000256" key="2">
    <source>
        <dbReference type="ARBA" id="ARBA00022833"/>
    </source>
</evidence>
<evidence type="ECO:0000313" key="9">
    <source>
        <dbReference type="Proteomes" id="UP000054321"/>
    </source>
</evidence>
<dbReference type="AlphaFoldDB" id="A0A0C3GQD6"/>
<reference evidence="9" key="2">
    <citation type="submission" date="2015-01" db="EMBL/GenBank/DDBJ databases">
        <title>Evolutionary Origins and Diversification of the Mycorrhizal Mutualists.</title>
        <authorList>
            <consortium name="DOE Joint Genome Institute"/>
            <consortium name="Mycorrhizal Genomics Consortium"/>
            <person name="Kohler A."/>
            <person name="Kuo A."/>
            <person name="Nagy L.G."/>
            <person name="Floudas D."/>
            <person name="Copeland A."/>
            <person name="Barry K.W."/>
            <person name="Cichocki N."/>
            <person name="Veneault-Fourrey C."/>
            <person name="LaButti K."/>
            <person name="Lindquist E.A."/>
            <person name="Lipzen A."/>
            <person name="Lundell T."/>
            <person name="Morin E."/>
            <person name="Murat C."/>
            <person name="Riley R."/>
            <person name="Ohm R."/>
            <person name="Sun H."/>
            <person name="Tunlid A."/>
            <person name="Henrissat B."/>
            <person name="Grigoriev I.V."/>
            <person name="Hibbett D.S."/>
            <person name="Martin F."/>
        </authorList>
    </citation>
    <scope>NUCLEOTIDE SEQUENCE [LARGE SCALE GENOMIC DNA]</scope>
    <source>
        <strain evidence="9">Zn</strain>
    </source>
</reference>
<dbReference type="PROSITE" id="PS00463">
    <property type="entry name" value="ZN2_CY6_FUNGAL_1"/>
    <property type="match status" value="1"/>
</dbReference>
<keyword evidence="1" id="KW-0479">Metal-binding</keyword>
<dbReference type="Proteomes" id="UP000054321">
    <property type="component" value="Unassembled WGS sequence"/>
</dbReference>
<evidence type="ECO:0000256" key="4">
    <source>
        <dbReference type="ARBA" id="ARBA00023125"/>
    </source>
</evidence>
<sequence>MQAPTKKFRKGTPKSRNGCITCKIRRIKCDESKPSCKKCSNTGRKCDGYNYPSTTDPQKPFLQSLSLHSSLTQPERRFLNFFYHHTAPILSGCFDSEFWVKLLPQVGHSEPTIQHAMIAVAAGH</sequence>
<dbReference type="SUPFAM" id="SSF57701">
    <property type="entry name" value="Zn2/Cys6 DNA-binding domain"/>
    <property type="match status" value="1"/>
</dbReference>
<dbReference type="GO" id="GO:0003677">
    <property type="term" value="F:DNA binding"/>
    <property type="evidence" value="ECO:0007669"/>
    <property type="project" value="UniProtKB-KW"/>
</dbReference>
<dbReference type="InterPro" id="IPR036864">
    <property type="entry name" value="Zn2-C6_fun-type_DNA-bd_sf"/>
</dbReference>
<organism evidence="8 9">
    <name type="scientific">Oidiodendron maius (strain Zn)</name>
    <dbReference type="NCBI Taxonomy" id="913774"/>
    <lineage>
        <taxon>Eukaryota</taxon>
        <taxon>Fungi</taxon>
        <taxon>Dikarya</taxon>
        <taxon>Ascomycota</taxon>
        <taxon>Pezizomycotina</taxon>
        <taxon>Leotiomycetes</taxon>
        <taxon>Leotiomycetes incertae sedis</taxon>
        <taxon>Myxotrichaceae</taxon>
        <taxon>Oidiodendron</taxon>
    </lineage>
</organism>
<gene>
    <name evidence="8" type="ORF">OIDMADRAFT_128522</name>
</gene>
<feature type="non-terminal residue" evidence="8">
    <location>
        <position position="124"/>
    </location>
</feature>
<dbReference type="PANTHER" id="PTHR36206">
    <property type="entry name" value="ASPERCRYPTIN BIOSYNTHESIS CLUSTER-SPECIFIC TRANSCRIPTION REGULATOR ATNN-RELATED"/>
    <property type="match status" value="1"/>
</dbReference>
<evidence type="ECO:0000259" key="7">
    <source>
        <dbReference type="PROSITE" id="PS50048"/>
    </source>
</evidence>
<dbReference type="GO" id="GO:0008270">
    <property type="term" value="F:zinc ion binding"/>
    <property type="evidence" value="ECO:0007669"/>
    <property type="project" value="InterPro"/>
</dbReference>
<keyword evidence="2" id="KW-0862">Zinc</keyword>
<protein>
    <recommendedName>
        <fullName evidence="7">Zn(2)-C6 fungal-type domain-containing protein</fullName>
    </recommendedName>
</protein>
<name>A0A0C3GQD6_OIDMZ</name>
<feature type="domain" description="Zn(2)-C6 fungal-type" evidence="7">
    <location>
        <begin position="18"/>
        <end position="46"/>
    </location>
</feature>
<keyword evidence="5" id="KW-0804">Transcription</keyword>
<dbReference type="EMBL" id="KN832880">
    <property type="protein sequence ID" value="KIM98245.1"/>
    <property type="molecule type" value="Genomic_DNA"/>
</dbReference>
<keyword evidence="3" id="KW-0805">Transcription regulation</keyword>
<evidence type="ECO:0000256" key="1">
    <source>
        <dbReference type="ARBA" id="ARBA00022723"/>
    </source>
</evidence>
<dbReference type="Gene3D" id="4.10.240.10">
    <property type="entry name" value="Zn(2)-C6 fungal-type DNA-binding domain"/>
    <property type="match status" value="1"/>
</dbReference>